<gene>
    <name evidence="2" type="ORF">KFK14_17745</name>
</gene>
<keyword evidence="3" id="KW-1185">Reference proteome</keyword>
<keyword evidence="1" id="KW-0472">Membrane</keyword>
<dbReference type="RefSeq" id="WP_212608595.1">
    <property type="nucleotide sequence ID" value="NZ_CP073910.1"/>
</dbReference>
<dbReference type="Proteomes" id="UP000681425">
    <property type="component" value="Chromosome"/>
</dbReference>
<evidence type="ECO:0000256" key="1">
    <source>
        <dbReference type="SAM" id="Phobius"/>
    </source>
</evidence>
<proteinExistence type="predicted"/>
<keyword evidence="1" id="KW-1133">Transmembrane helix</keyword>
<dbReference type="EMBL" id="CP073910">
    <property type="protein sequence ID" value="QUT04855.1"/>
    <property type="molecule type" value="Genomic_DNA"/>
</dbReference>
<dbReference type="AlphaFoldDB" id="A0A975Q0G9"/>
<feature type="transmembrane region" description="Helical" evidence="1">
    <location>
        <begin position="60"/>
        <end position="81"/>
    </location>
</feature>
<evidence type="ECO:0000313" key="2">
    <source>
        <dbReference type="EMBL" id="QUT04855.1"/>
    </source>
</evidence>
<keyword evidence="1" id="KW-0812">Transmembrane</keyword>
<organism evidence="2 3">
    <name type="scientific">Sphingobium phenoxybenzoativorans</name>
    <dbReference type="NCBI Taxonomy" id="1592790"/>
    <lineage>
        <taxon>Bacteria</taxon>
        <taxon>Pseudomonadati</taxon>
        <taxon>Pseudomonadota</taxon>
        <taxon>Alphaproteobacteria</taxon>
        <taxon>Sphingomonadales</taxon>
        <taxon>Sphingomonadaceae</taxon>
        <taxon>Sphingobium</taxon>
    </lineage>
</organism>
<name>A0A975Q0G9_9SPHN</name>
<sequence length="134" mass="14438">MTREEELDAAVRRVLGVDKTPAGMGQERFRNFLAFFLISAFVATLPLLVFKTIPEANKDIIVYIIGQISGMALTALGFYFVNKFGAEAADAKRADNTAKAFEAITASANATPTAPVQAEIANDTNNPIPTENVK</sequence>
<evidence type="ECO:0000313" key="3">
    <source>
        <dbReference type="Proteomes" id="UP000681425"/>
    </source>
</evidence>
<feature type="transmembrane region" description="Helical" evidence="1">
    <location>
        <begin position="32"/>
        <end position="54"/>
    </location>
</feature>
<accession>A0A975Q0G9</accession>
<protein>
    <submittedName>
        <fullName evidence="2">Uncharacterized protein</fullName>
    </submittedName>
</protein>
<reference evidence="2" key="1">
    <citation type="submission" date="2021-04" db="EMBL/GenBank/DDBJ databases">
        <title>Isolation of p-tert-butylphenol degrading bacteria Sphingobium phenoxybenzoativorans Tas13 from active sludge.</title>
        <authorList>
            <person name="Li Y."/>
        </authorList>
    </citation>
    <scope>NUCLEOTIDE SEQUENCE</scope>
    <source>
        <strain evidence="2">Tas13</strain>
    </source>
</reference>
<dbReference type="KEGG" id="spph:KFK14_17745"/>